<accession>A0A1I5YXV9</accession>
<dbReference type="Proteomes" id="UP000198577">
    <property type="component" value="Unassembled WGS sequence"/>
</dbReference>
<evidence type="ECO:0000313" key="1">
    <source>
        <dbReference type="EMBL" id="SFQ49054.1"/>
    </source>
</evidence>
<dbReference type="AlphaFoldDB" id="A0A1I5YXV9"/>
<gene>
    <name evidence="1" type="ORF">SAMN05444406_1763</name>
</gene>
<reference evidence="1 2" key="1">
    <citation type="submission" date="2016-10" db="EMBL/GenBank/DDBJ databases">
        <authorList>
            <person name="de Groot N.N."/>
        </authorList>
    </citation>
    <scope>NUCLEOTIDE SEQUENCE [LARGE SCALE GENOMIC DNA]</scope>
    <source>
        <strain evidence="1 2">DSM 20678</strain>
    </source>
</reference>
<proteinExistence type="predicted"/>
<evidence type="ECO:0000313" key="2">
    <source>
        <dbReference type="Proteomes" id="UP000198577"/>
    </source>
</evidence>
<dbReference type="EMBL" id="FOXR01000076">
    <property type="protein sequence ID" value="SFQ49054.1"/>
    <property type="molecule type" value="Genomic_DNA"/>
</dbReference>
<dbReference type="OrthoDB" id="9776104at2"/>
<sequence>MHSERTIYNYVDYGLFTARNIDLPRKVVYRPRKKSADHFKVDKSCRVGRTYEDFLNFLKEHPDTPVVEMDTVEGTKGGKVLLTIHFIDSKFMLTFIRDANTSQSVIEIKSKFLCKIPSG</sequence>
<keyword evidence="2" id="KW-1185">Reference proteome</keyword>
<protein>
    <submittedName>
        <fullName evidence="1">Uncharacterized protein</fullName>
    </submittedName>
</protein>
<organism evidence="1 2">
    <name type="scientific">Caldicoprobacter faecalis</name>
    <dbReference type="NCBI Taxonomy" id="937334"/>
    <lineage>
        <taxon>Bacteria</taxon>
        <taxon>Bacillati</taxon>
        <taxon>Bacillota</taxon>
        <taxon>Clostridia</taxon>
        <taxon>Caldicoprobacterales</taxon>
        <taxon>Caldicoprobacteraceae</taxon>
        <taxon>Caldicoprobacter</taxon>
    </lineage>
</organism>
<name>A0A1I5YXV9_9FIRM</name>